<proteinExistence type="inferred from homology"/>
<dbReference type="Gene3D" id="3.40.50.720">
    <property type="entry name" value="NAD(P)-binding Rossmann-like Domain"/>
    <property type="match status" value="1"/>
</dbReference>
<comment type="similarity">
    <text evidence="1">Belongs to the short-chain dehydrogenases/reductases (SDR) family.</text>
</comment>
<sequence length="82" mass="8556">MAKELAVDNIRVNAVAPGTIATDFHDRHSSEAHLAAARASIPMGRLGTAEECVGAYVFLGTDTLSGYVTGQIIEVNGGQLMP</sequence>
<dbReference type="InterPro" id="IPR002347">
    <property type="entry name" value="SDR_fam"/>
</dbReference>
<name>A0ABM7GRX2_9GAMM</name>
<evidence type="ECO:0000256" key="1">
    <source>
        <dbReference type="ARBA" id="ARBA00006484"/>
    </source>
</evidence>
<protein>
    <submittedName>
        <fullName evidence="3">Uncharacterized protein</fullName>
    </submittedName>
</protein>
<dbReference type="Pfam" id="PF13561">
    <property type="entry name" value="adh_short_C2"/>
    <property type="match status" value="1"/>
</dbReference>
<gene>
    <name evidence="3" type="ORF">HORIV_59740</name>
</gene>
<dbReference type="PRINTS" id="PR00081">
    <property type="entry name" value="GDHRDH"/>
</dbReference>
<keyword evidence="2" id="KW-0560">Oxidoreductase</keyword>
<dbReference type="InterPro" id="IPR036291">
    <property type="entry name" value="NAD(P)-bd_dom_sf"/>
</dbReference>
<reference evidence="4" key="1">
    <citation type="journal article" date="2019" name="Microbiol. Resour. Announc.">
        <title>Complete Genome Sequence of Halomonas olivaria, a Moderately Halophilic Bacterium Isolated from Olive Processing Effluents, Obtained by Nanopore Sequencing.</title>
        <authorList>
            <person name="Nagata S."/>
            <person name="Ii K.M."/>
            <person name="Tsukimi T."/>
            <person name="Miura M.C."/>
            <person name="Galipon J."/>
            <person name="Arakawa K."/>
        </authorList>
    </citation>
    <scope>NUCLEOTIDE SEQUENCE [LARGE SCALE GENOMIC DNA]</scope>
    <source>
        <strain evidence="4">TYRC17</strain>
    </source>
</reference>
<evidence type="ECO:0000313" key="4">
    <source>
        <dbReference type="Proteomes" id="UP000289555"/>
    </source>
</evidence>
<dbReference type="SUPFAM" id="SSF51735">
    <property type="entry name" value="NAD(P)-binding Rossmann-fold domains"/>
    <property type="match status" value="1"/>
</dbReference>
<dbReference type="PANTHER" id="PTHR48107:SF16">
    <property type="entry name" value="NADPH-DEPENDENT ALDEHYDE REDUCTASE 1, CHLOROPLASTIC"/>
    <property type="match status" value="1"/>
</dbReference>
<accession>A0ABM7GRX2</accession>
<dbReference type="EMBL" id="AP019416">
    <property type="protein sequence ID" value="BBI53553.1"/>
    <property type="molecule type" value="Genomic_DNA"/>
</dbReference>
<keyword evidence="4" id="KW-1185">Reference proteome</keyword>
<organism evidence="3 4">
    <name type="scientific">Vreelandella olivaria</name>
    <dbReference type="NCBI Taxonomy" id="390919"/>
    <lineage>
        <taxon>Bacteria</taxon>
        <taxon>Pseudomonadati</taxon>
        <taxon>Pseudomonadota</taxon>
        <taxon>Gammaproteobacteria</taxon>
        <taxon>Oceanospirillales</taxon>
        <taxon>Halomonadaceae</taxon>
        <taxon>Vreelandella</taxon>
    </lineage>
</organism>
<dbReference type="PANTHER" id="PTHR48107">
    <property type="entry name" value="NADPH-DEPENDENT ALDEHYDE REDUCTASE-LIKE PROTEIN, CHLOROPLASTIC-RELATED"/>
    <property type="match status" value="1"/>
</dbReference>
<evidence type="ECO:0000313" key="3">
    <source>
        <dbReference type="EMBL" id="BBI53553.1"/>
    </source>
</evidence>
<dbReference type="Proteomes" id="UP000289555">
    <property type="component" value="Chromosome"/>
</dbReference>
<evidence type="ECO:0000256" key="2">
    <source>
        <dbReference type="ARBA" id="ARBA00023002"/>
    </source>
</evidence>